<accession>W1PJ44</accession>
<proteinExistence type="predicted"/>
<gene>
    <name evidence="2" type="ORF">AMTR_s00012p00074500</name>
</gene>
<organism evidence="2 3">
    <name type="scientific">Amborella trichopoda</name>
    <dbReference type="NCBI Taxonomy" id="13333"/>
    <lineage>
        <taxon>Eukaryota</taxon>
        <taxon>Viridiplantae</taxon>
        <taxon>Streptophyta</taxon>
        <taxon>Embryophyta</taxon>
        <taxon>Tracheophyta</taxon>
        <taxon>Spermatophyta</taxon>
        <taxon>Magnoliopsida</taxon>
        <taxon>Amborellales</taxon>
        <taxon>Amborellaceae</taxon>
        <taxon>Amborella</taxon>
    </lineage>
</organism>
<keyword evidence="1" id="KW-1133">Transmembrane helix</keyword>
<dbReference type="Gramene" id="ERN07744">
    <property type="protein sequence ID" value="ERN07744"/>
    <property type="gene ID" value="AMTR_s00012p00074500"/>
</dbReference>
<dbReference type="AlphaFoldDB" id="W1PJ44"/>
<evidence type="ECO:0000256" key="1">
    <source>
        <dbReference type="SAM" id="Phobius"/>
    </source>
</evidence>
<dbReference type="EMBL" id="KI393609">
    <property type="protein sequence ID" value="ERN07744.1"/>
    <property type="molecule type" value="Genomic_DNA"/>
</dbReference>
<evidence type="ECO:0000313" key="3">
    <source>
        <dbReference type="Proteomes" id="UP000017836"/>
    </source>
</evidence>
<keyword evidence="1" id="KW-0472">Membrane</keyword>
<keyword evidence="3" id="KW-1185">Reference proteome</keyword>
<dbReference type="Proteomes" id="UP000017836">
    <property type="component" value="Unassembled WGS sequence"/>
</dbReference>
<keyword evidence="1" id="KW-0812">Transmembrane</keyword>
<reference evidence="3" key="1">
    <citation type="journal article" date="2013" name="Science">
        <title>The Amborella genome and the evolution of flowering plants.</title>
        <authorList>
            <consortium name="Amborella Genome Project"/>
        </authorList>
    </citation>
    <scope>NUCLEOTIDE SEQUENCE [LARGE SCALE GENOMIC DNA]</scope>
</reference>
<evidence type="ECO:0000313" key="2">
    <source>
        <dbReference type="EMBL" id="ERN07744.1"/>
    </source>
</evidence>
<sequence length="102" mass="10994">MFSSAPSYVCFLHKTGHHVFHRITRSQICASLGGGNDSGEPLPLRLPSADRVSVCLPSSSTLEVGIGGAPLKVIYHLLFMSYICSRGLASLVLNCFKKRCLA</sequence>
<protein>
    <submittedName>
        <fullName evidence="2">Uncharacterized protein</fullName>
    </submittedName>
</protein>
<dbReference type="HOGENOM" id="CLU_2281186_0_0_1"/>
<name>W1PJ44_AMBTC</name>
<feature type="transmembrane region" description="Helical" evidence="1">
    <location>
        <begin position="73"/>
        <end position="96"/>
    </location>
</feature>